<dbReference type="Proteomes" id="UP000291485">
    <property type="component" value="Unassembled WGS sequence"/>
</dbReference>
<dbReference type="GO" id="GO:0004180">
    <property type="term" value="F:carboxypeptidase activity"/>
    <property type="evidence" value="ECO:0007669"/>
    <property type="project" value="UniProtKB-KW"/>
</dbReference>
<keyword evidence="1" id="KW-0645">Protease</keyword>
<dbReference type="Gene3D" id="2.60.40.1120">
    <property type="entry name" value="Carboxypeptidase-like, regulatory domain"/>
    <property type="match status" value="1"/>
</dbReference>
<dbReference type="AlphaFoldDB" id="A0A4V2MN75"/>
<dbReference type="EMBL" id="SJSN01000003">
    <property type="protein sequence ID" value="TCD11620.1"/>
    <property type="molecule type" value="Genomic_DNA"/>
</dbReference>
<protein>
    <submittedName>
        <fullName evidence="1">Carboxypeptidase regulatory-like domain-containing protein</fullName>
    </submittedName>
</protein>
<dbReference type="OrthoDB" id="1453041at2"/>
<dbReference type="InterPro" id="IPR008969">
    <property type="entry name" value="CarboxyPept-like_regulatory"/>
</dbReference>
<name>A0A4V2MN75_9SPHI</name>
<dbReference type="RefSeq" id="WP_131556870.1">
    <property type="nucleotide sequence ID" value="NZ_SJSN01000003.1"/>
</dbReference>
<reference evidence="1 2" key="1">
    <citation type="submission" date="2019-02" db="EMBL/GenBank/DDBJ databases">
        <title>Pedobacter sp. RP-3-11 sp. nov., isolated from Arctic soil.</title>
        <authorList>
            <person name="Dahal R.H."/>
        </authorList>
    </citation>
    <scope>NUCLEOTIDE SEQUENCE [LARGE SCALE GENOMIC DNA]</scope>
    <source>
        <strain evidence="1 2">RP-3-11</strain>
    </source>
</reference>
<keyword evidence="1" id="KW-0121">Carboxypeptidase</keyword>
<keyword evidence="2" id="KW-1185">Reference proteome</keyword>
<evidence type="ECO:0000313" key="1">
    <source>
        <dbReference type="EMBL" id="TCD11620.1"/>
    </source>
</evidence>
<organism evidence="1 2">
    <name type="scientific">Pedobacter frigidisoli</name>
    <dbReference type="NCBI Taxonomy" id="2530455"/>
    <lineage>
        <taxon>Bacteria</taxon>
        <taxon>Pseudomonadati</taxon>
        <taxon>Bacteroidota</taxon>
        <taxon>Sphingobacteriia</taxon>
        <taxon>Sphingobacteriales</taxon>
        <taxon>Sphingobacteriaceae</taxon>
        <taxon>Pedobacter</taxon>
    </lineage>
</organism>
<proteinExistence type="predicted"/>
<keyword evidence="1" id="KW-0378">Hydrolase</keyword>
<gene>
    <name evidence="1" type="ORF">EZ449_04995</name>
</gene>
<evidence type="ECO:0000313" key="2">
    <source>
        <dbReference type="Proteomes" id="UP000291485"/>
    </source>
</evidence>
<dbReference type="SUPFAM" id="SSF49464">
    <property type="entry name" value="Carboxypeptidase regulatory domain-like"/>
    <property type="match status" value="1"/>
</dbReference>
<comment type="caution">
    <text evidence="1">The sequence shown here is derived from an EMBL/GenBank/DDBJ whole genome shotgun (WGS) entry which is preliminary data.</text>
</comment>
<sequence>MSKHLKVIVLFSLLILTQFVGCKKITELKNKGIPTVIKGNVSDNFKGMPIEGFKVTLGKSLPCFKNFMSADCGGEVASVTTDKNGNYVINFDHQLNENESYYLYFFQYPYTSQSKDPVKFTAGQQNITDIDAWIPVKLRLNLDIKNNKVYPLIVGINYQNNYNYGTDFIYEKDIKKTLEVRARPNSEVSIDFWYNENYNFGNPIRHLKSVKHTTDLKEITELNFEVDCSKF</sequence>
<accession>A0A4V2MN75</accession>